<reference evidence="1 2" key="1">
    <citation type="submission" date="2016-03" db="EMBL/GenBank/DDBJ databases">
        <authorList>
            <person name="Montgomery M.T."/>
            <person name="Guerrero C.A."/>
            <person name="Mavrich T.N."/>
            <person name="Pope W.H."/>
            <person name="Garlena R.A."/>
            <person name="Russell D.A."/>
            <person name="Jacobs-Sera D."/>
            <person name="Hendrix R.W."/>
            <person name="Hatfull G.F."/>
        </authorList>
    </citation>
    <scope>NUCLEOTIDE SEQUENCE [LARGE SCALE GENOMIC DNA]</scope>
</reference>
<name>A0A160DCP2_9CAUD</name>
<evidence type="ECO:0000313" key="1">
    <source>
        <dbReference type="EMBL" id="ANA85440.1"/>
    </source>
</evidence>
<proteinExistence type="predicted"/>
<gene>
    <name evidence="1" type="primary">45</name>
    <name evidence="1" type="ORF">BOWSER_45</name>
</gene>
<dbReference type="OrthoDB" id="27300at10239"/>
<protein>
    <submittedName>
        <fullName evidence="1">Uncharacterized protein</fullName>
    </submittedName>
</protein>
<evidence type="ECO:0000313" key="2">
    <source>
        <dbReference type="Proteomes" id="UP000203985"/>
    </source>
</evidence>
<dbReference type="GeneID" id="28800817"/>
<dbReference type="Proteomes" id="UP000203985">
    <property type="component" value="Segment"/>
</dbReference>
<accession>A0A160DCP2</accession>
<sequence>MNVLHSQAHELAGQQVPAVLRTVEGPKPVTVAVDDYWDRKAQTSWKTATGSRHALAYALRAGLSGLPLDDEVLLCIVGPGTQLVHVSELVPARDRAAAT</sequence>
<keyword evidence="2" id="KW-1185">Reference proteome</keyword>
<organism evidence="1 2">
    <name type="scientific">Gordonia phage Bowser</name>
    <dbReference type="NCBI Taxonomy" id="1838063"/>
    <lineage>
        <taxon>Viruses</taxon>
        <taxon>Duplodnaviria</taxon>
        <taxon>Heunggongvirae</taxon>
        <taxon>Uroviricota</taxon>
        <taxon>Caudoviricetes</taxon>
        <taxon>Bowservirus</taxon>
        <taxon>Bowservirus bowser</taxon>
    </lineage>
</organism>
<dbReference type="RefSeq" id="YP_009275612.1">
    <property type="nucleotide sequence ID" value="NC_030930.1"/>
</dbReference>
<dbReference type="KEGG" id="vg:28800817"/>
<dbReference type="EMBL" id="KU998235">
    <property type="protein sequence ID" value="ANA85440.1"/>
    <property type="molecule type" value="Genomic_DNA"/>
</dbReference>